<feature type="domain" description="Sulphur oxidation protein SoxZ" evidence="2">
    <location>
        <begin position="176"/>
        <end position="263"/>
    </location>
</feature>
<evidence type="ECO:0000313" key="4">
    <source>
        <dbReference type="EMBL" id="SFK51890.1"/>
    </source>
</evidence>
<dbReference type="RefSeq" id="WP_245752924.1">
    <property type="nucleotide sequence ID" value="NZ_FOSH01000013.1"/>
</dbReference>
<keyword evidence="5" id="KW-1185">Reference proteome</keyword>
<dbReference type="Proteomes" id="UP000198924">
    <property type="component" value="Unassembled WGS sequence"/>
</dbReference>
<dbReference type="SUPFAM" id="SSF81296">
    <property type="entry name" value="E set domains"/>
    <property type="match status" value="1"/>
</dbReference>
<evidence type="ECO:0000259" key="3">
    <source>
        <dbReference type="Pfam" id="PF13501"/>
    </source>
</evidence>
<dbReference type="Pfam" id="PF13501">
    <property type="entry name" value="SoxY"/>
    <property type="match status" value="1"/>
</dbReference>
<accession>A0A1I4A6R7</accession>
<dbReference type="EMBL" id="FOSH01000013">
    <property type="protein sequence ID" value="SFK51890.1"/>
    <property type="molecule type" value="Genomic_DNA"/>
</dbReference>
<evidence type="ECO:0000256" key="1">
    <source>
        <dbReference type="SAM" id="SignalP"/>
    </source>
</evidence>
<keyword evidence="1" id="KW-0732">Signal</keyword>
<dbReference type="Pfam" id="PF08770">
    <property type="entry name" value="SoxZ"/>
    <property type="match status" value="1"/>
</dbReference>
<dbReference type="InterPro" id="IPR030831">
    <property type="entry name" value="Fuse-rel_SoxYZ"/>
</dbReference>
<gene>
    <name evidence="4" type="ORF">SAMN04488079_11352</name>
</gene>
<name>A0A1I4A6R7_9GAMM</name>
<feature type="domain" description="Ig-like SoxY" evidence="3">
    <location>
        <begin position="43"/>
        <end position="149"/>
    </location>
</feature>
<dbReference type="InterPro" id="IPR032711">
    <property type="entry name" value="SoxY"/>
</dbReference>
<organism evidence="4 5">
    <name type="scientific">Methylophaga sulfidovorans</name>
    <dbReference type="NCBI Taxonomy" id="45496"/>
    <lineage>
        <taxon>Bacteria</taxon>
        <taxon>Pseudomonadati</taxon>
        <taxon>Pseudomonadota</taxon>
        <taxon>Gammaproteobacteria</taxon>
        <taxon>Thiotrichales</taxon>
        <taxon>Piscirickettsiaceae</taxon>
        <taxon>Methylophaga</taxon>
    </lineage>
</organism>
<sequence>MKNLFNIIAISGLMFSFMMPSITRADDQPEEQWETLKEIYFENKTILEDADDWLVIEAPKRAEDAAIVPVHFYSKRPQTDSSYIKSLQIFIDNNPMPYSANFHLSPTLESVDISTRMRIDQYTYIRAVAEMNDGSLHMVKRFVKASGGCSAPAGKDQAAAMARLGKMQIRYRDGGSDEANPVQIVISHPNNSGLQMDLKTRGYIPAHYVEKMVITLDDKVLMDVDTGISISEDPSIRFVLPKGKAGHGLLKAVVTDNQKQIYTIEKQI</sequence>
<dbReference type="Gene3D" id="2.60.40.10">
    <property type="entry name" value="Immunoglobulins"/>
    <property type="match status" value="1"/>
</dbReference>
<dbReference type="AlphaFoldDB" id="A0A1I4A6R7"/>
<feature type="signal peptide" evidence="1">
    <location>
        <begin position="1"/>
        <end position="25"/>
    </location>
</feature>
<evidence type="ECO:0000259" key="2">
    <source>
        <dbReference type="Pfam" id="PF08770"/>
    </source>
</evidence>
<dbReference type="InterPro" id="IPR014756">
    <property type="entry name" value="Ig_E-set"/>
</dbReference>
<evidence type="ECO:0000313" key="5">
    <source>
        <dbReference type="Proteomes" id="UP000198924"/>
    </source>
</evidence>
<proteinExistence type="predicted"/>
<dbReference type="InterPro" id="IPR013783">
    <property type="entry name" value="Ig-like_fold"/>
</dbReference>
<dbReference type="InterPro" id="IPR038162">
    <property type="entry name" value="SoxY_sf"/>
</dbReference>
<dbReference type="InterPro" id="IPR014880">
    <property type="entry name" value="SoxZ_dom"/>
</dbReference>
<feature type="chain" id="PRO_5011441686" evidence="1">
    <location>
        <begin position="26"/>
        <end position="268"/>
    </location>
</feature>
<dbReference type="Gene3D" id="2.60.40.2470">
    <property type="entry name" value="SoxY domain"/>
    <property type="match status" value="1"/>
</dbReference>
<protein>
    <submittedName>
        <fullName evidence="4">Sulfur-oxidizing protein SoxY</fullName>
    </submittedName>
</protein>
<dbReference type="NCBIfam" id="TIGR04557">
    <property type="entry name" value="fuse_rel_SoxYZ"/>
    <property type="match status" value="1"/>
</dbReference>
<reference evidence="5" key="1">
    <citation type="submission" date="2016-10" db="EMBL/GenBank/DDBJ databases">
        <authorList>
            <person name="Varghese N."/>
            <person name="Submissions S."/>
        </authorList>
    </citation>
    <scope>NUCLEOTIDE SEQUENCE [LARGE SCALE GENOMIC DNA]</scope>
    <source>
        <strain evidence="5">DSM 11578</strain>
    </source>
</reference>
<dbReference type="STRING" id="45496.SAMN04488079_11352"/>